<evidence type="ECO:0000313" key="1">
    <source>
        <dbReference type="EMBL" id="WOK93202.1"/>
    </source>
</evidence>
<protein>
    <submittedName>
        <fullName evidence="1">Uncharacterized protein</fullName>
    </submittedName>
</protein>
<organism evidence="1 2">
    <name type="scientific">Canna indica</name>
    <name type="common">Indian-shot</name>
    <dbReference type="NCBI Taxonomy" id="4628"/>
    <lineage>
        <taxon>Eukaryota</taxon>
        <taxon>Viridiplantae</taxon>
        <taxon>Streptophyta</taxon>
        <taxon>Embryophyta</taxon>
        <taxon>Tracheophyta</taxon>
        <taxon>Spermatophyta</taxon>
        <taxon>Magnoliopsida</taxon>
        <taxon>Liliopsida</taxon>
        <taxon>Zingiberales</taxon>
        <taxon>Cannaceae</taxon>
        <taxon>Canna</taxon>
    </lineage>
</organism>
<evidence type="ECO:0000313" key="2">
    <source>
        <dbReference type="Proteomes" id="UP001327560"/>
    </source>
</evidence>
<gene>
    <name evidence="1" type="ORF">Cni_G01896</name>
</gene>
<keyword evidence="2" id="KW-1185">Reference proteome</keyword>
<accession>A0AAQ3Q272</accession>
<dbReference type="AlphaFoldDB" id="A0AAQ3Q272"/>
<reference evidence="1 2" key="1">
    <citation type="submission" date="2023-10" db="EMBL/GenBank/DDBJ databases">
        <title>Chromosome-scale genome assembly provides insights into flower coloration mechanisms of Canna indica.</title>
        <authorList>
            <person name="Li C."/>
        </authorList>
    </citation>
    <scope>NUCLEOTIDE SEQUENCE [LARGE SCALE GENOMIC DNA]</scope>
    <source>
        <tissue evidence="1">Flower</tissue>
    </source>
</reference>
<name>A0AAQ3Q272_9LILI</name>
<dbReference type="EMBL" id="CP136890">
    <property type="protein sequence ID" value="WOK93202.1"/>
    <property type="molecule type" value="Genomic_DNA"/>
</dbReference>
<sequence>MEIIDSMVFETKDIAAEKKECNIERKKKEMNFDDLSEKMRDSFSKISENKFAEGDFLEFGMDPEVSRVEEGRVLKARRGSFVQKRKNLVNVPVSFKNIKNEEKKVLERNKCNWW</sequence>
<dbReference type="Proteomes" id="UP001327560">
    <property type="component" value="Chromosome 1"/>
</dbReference>
<proteinExistence type="predicted"/>